<evidence type="ECO:0000313" key="3">
    <source>
        <dbReference type="Proteomes" id="UP001207582"/>
    </source>
</evidence>
<dbReference type="PANTHER" id="PTHR42850">
    <property type="entry name" value="METALLOPHOSPHOESTERASE"/>
    <property type="match status" value="1"/>
</dbReference>
<dbReference type="InterPro" id="IPR029052">
    <property type="entry name" value="Metallo-depent_PP-like"/>
</dbReference>
<gene>
    <name evidence="2" type="ORF">OM960_18750</name>
</gene>
<organism evidence="2 3">
    <name type="scientific">Defluviimonas salinarum</name>
    <dbReference type="NCBI Taxonomy" id="2992147"/>
    <lineage>
        <taxon>Bacteria</taxon>
        <taxon>Pseudomonadati</taxon>
        <taxon>Pseudomonadota</taxon>
        <taxon>Alphaproteobacteria</taxon>
        <taxon>Rhodobacterales</taxon>
        <taxon>Paracoccaceae</taxon>
        <taxon>Albidovulum</taxon>
    </lineage>
</organism>
<dbReference type="PANTHER" id="PTHR42850:SF4">
    <property type="entry name" value="ZINC-DEPENDENT ENDOPOLYPHOSPHATASE"/>
    <property type="match status" value="1"/>
</dbReference>
<evidence type="ECO:0000259" key="1">
    <source>
        <dbReference type="Pfam" id="PF00149"/>
    </source>
</evidence>
<dbReference type="Pfam" id="PF00149">
    <property type="entry name" value="Metallophos"/>
    <property type="match status" value="1"/>
</dbReference>
<dbReference type="Proteomes" id="UP001207582">
    <property type="component" value="Unassembled WGS sequence"/>
</dbReference>
<proteinExistence type="predicted"/>
<dbReference type="InterPro" id="IPR050126">
    <property type="entry name" value="Ap4A_hydrolase"/>
</dbReference>
<comment type="caution">
    <text evidence="2">The sequence shown here is derived from an EMBL/GenBank/DDBJ whole genome shotgun (WGS) entry which is preliminary data.</text>
</comment>
<reference evidence="2 3" key="1">
    <citation type="submission" date="2022-10" db="EMBL/GenBank/DDBJ databases">
        <title>Defluviimonas sp. CAU 1641 isolated from mud.</title>
        <authorList>
            <person name="Kim W."/>
        </authorList>
    </citation>
    <scope>NUCLEOTIDE SEQUENCE [LARGE SCALE GENOMIC DNA]</scope>
    <source>
        <strain evidence="2 3">CAU 1641</strain>
    </source>
</reference>
<dbReference type="SUPFAM" id="SSF56300">
    <property type="entry name" value="Metallo-dependent phosphatases"/>
    <property type="match status" value="1"/>
</dbReference>
<accession>A0ABT3J7D7</accession>
<protein>
    <submittedName>
        <fullName evidence="2">Metallophosphoesterase</fullName>
    </submittedName>
</protein>
<dbReference type="InterPro" id="IPR004843">
    <property type="entry name" value="Calcineurin-like_PHP"/>
</dbReference>
<feature type="domain" description="Calcineurin-like phosphoesterase" evidence="1">
    <location>
        <begin position="25"/>
        <end position="226"/>
    </location>
</feature>
<dbReference type="EMBL" id="JAPDOG010000021">
    <property type="protein sequence ID" value="MCW3783583.1"/>
    <property type="molecule type" value="Genomic_DNA"/>
</dbReference>
<dbReference type="RefSeq" id="WP_264773027.1">
    <property type="nucleotide sequence ID" value="NZ_JAPDOG010000021.1"/>
</dbReference>
<sequence>MNHEHLTTSWRVFPGETEVPDHLFAIADVHGRDDLLESLLARIAKVPLEARLSRTLIFTGDLIDRGRGNLRAIRLALAAEQMADKRVILPGNHELMMLEAIENRPDSGHLRCWYENGGYAVLDEIPAANLAPQAEIPGIVRAALPEGFVDLIDRAPTHHVCGDLILVHAGLAPIGDRAAHLGQPHRDSGRHHWAWIREPFLGWRQGWDPEGAPRKTVVVHGHTVETRLRIGDEQNLFAEVDKVADMARINLDIGAVFFGQMVALEAKGNRYRFHLVTENRFLP</sequence>
<name>A0ABT3J7D7_9RHOB</name>
<keyword evidence="3" id="KW-1185">Reference proteome</keyword>
<evidence type="ECO:0000313" key="2">
    <source>
        <dbReference type="EMBL" id="MCW3783583.1"/>
    </source>
</evidence>
<dbReference type="Gene3D" id="3.60.21.10">
    <property type="match status" value="1"/>
</dbReference>